<dbReference type="Proteomes" id="UP000304900">
    <property type="component" value="Unassembled WGS sequence"/>
</dbReference>
<proteinExistence type="predicted"/>
<protein>
    <submittedName>
        <fullName evidence="1">Uncharacterized protein</fullName>
    </submittedName>
</protein>
<name>A0A4U6D8S5_9BACT</name>
<evidence type="ECO:0000313" key="2">
    <source>
        <dbReference type="Proteomes" id="UP000304900"/>
    </source>
</evidence>
<dbReference type="EMBL" id="SZVO01000009">
    <property type="protein sequence ID" value="TKT90594.1"/>
    <property type="molecule type" value="Genomic_DNA"/>
</dbReference>
<dbReference type="OrthoDB" id="970773at2"/>
<reference evidence="1 2" key="1">
    <citation type="submission" date="2019-05" db="EMBL/GenBank/DDBJ databases">
        <title>Dyadobacter AR-3-8 sp. nov., isolated from arctic soil.</title>
        <authorList>
            <person name="Chaudhary D.K."/>
        </authorList>
    </citation>
    <scope>NUCLEOTIDE SEQUENCE [LARGE SCALE GENOMIC DNA]</scope>
    <source>
        <strain evidence="1 2">AR-3-8</strain>
    </source>
</reference>
<sequence>MLILVWNCKPSEPYVYVCHDGLIDYEKVESLRHFQSIINPNDSLVTLVIRTDEDYKKYIVDRQEKIDFSNKTLLAGRIRTPMSGYIARQSVKSYCISGEIYFDVQYVVNKDGITVFSEVPFYAIIPKISEETKVRFIIHP</sequence>
<dbReference type="AlphaFoldDB" id="A0A4U6D8S5"/>
<organism evidence="1 2">
    <name type="scientific">Dyadobacter frigoris</name>
    <dbReference type="NCBI Taxonomy" id="2576211"/>
    <lineage>
        <taxon>Bacteria</taxon>
        <taxon>Pseudomonadati</taxon>
        <taxon>Bacteroidota</taxon>
        <taxon>Cytophagia</taxon>
        <taxon>Cytophagales</taxon>
        <taxon>Spirosomataceae</taxon>
        <taxon>Dyadobacter</taxon>
    </lineage>
</organism>
<keyword evidence="2" id="KW-1185">Reference proteome</keyword>
<evidence type="ECO:0000313" key="1">
    <source>
        <dbReference type="EMBL" id="TKT90594.1"/>
    </source>
</evidence>
<gene>
    <name evidence="1" type="ORF">FDK13_19925</name>
</gene>
<dbReference type="RefSeq" id="WP_137341762.1">
    <property type="nucleotide sequence ID" value="NZ_SZVO01000009.1"/>
</dbReference>
<comment type="caution">
    <text evidence="1">The sequence shown here is derived from an EMBL/GenBank/DDBJ whole genome shotgun (WGS) entry which is preliminary data.</text>
</comment>
<accession>A0A4U6D8S5</accession>